<feature type="transmembrane region" description="Helical" evidence="1">
    <location>
        <begin position="36"/>
        <end position="55"/>
    </location>
</feature>
<evidence type="ECO:0000313" key="2">
    <source>
        <dbReference type="EMBL" id="OGY46247.1"/>
    </source>
</evidence>
<dbReference type="Pfam" id="PF11666">
    <property type="entry name" value="DUF2933"/>
    <property type="match status" value="1"/>
</dbReference>
<comment type="caution">
    <text evidence="2">The sequence shown here is derived from an EMBL/GenBank/DDBJ whole genome shotgun (WGS) entry which is preliminary data.</text>
</comment>
<protein>
    <recommendedName>
        <fullName evidence="4">DUF2933 domain-containing protein</fullName>
    </recommendedName>
</protein>
<reference evidence="2 3" key="1">
    <citation type="journal article" date="2016" name="Nat. Commun.">
        <title>Thousands of microbial genomes shed light on interconnected biogeochemical processes in an aquifer system.</title>
        <authorList>
            <person name="Anantharaman K."/>
            <person name="Brown C.T."/>
            <person name="Hug L.A."/>
            <person name="Sharon I."/>
            <person name="Castelle C.J."/>
            <person name="Probst A.J."/>
            <person name="Thomas B.C."/>
            <person name="Singh A."/>
            <person name="Wilkins M.J."/>
            <person name="Karaoz U."/>
            <person name="Brodie E.L."/>
            <person name="Williams K.H."/>
            <person name="Hubbard S.S."/>
            <person name="Banfield J.F."/>
        </authorList>
    </citation>
    <scope>NUCLEOTIDE SEQUENCE [LARGE SCALE GENOMIC DNA]</scope>
</reference>
<feature type="transmembrane region" description="Helical" evidence="1">
    <location>
        <begin position="12"/>
        <end position="30"/>
    </location>
</feature>
<keyword evidence="1" id="KW-0472">Membrane</keyword>
<gene>
    <name evidence="2" type="ORF">A2744_04620</name>
</gene>
<evidence type="ECO:0008006" key="4">
    <source>
        <dbReference type="Google" id="ProtNLM"/>
    </source>
</evidence>
<evidence type="ECO:0000313" key="3">
    <source>
        <dbReference type="Proteomes" id="UP000178240"/>
    </source>
</evidence>
<evidence type="ECO:0000256" key="1">
    <source>
        <dbReference type="SAM" id="Phobius"/>
    </source>
</evidence>
<accession>A0A1G1Y3V8</accession>
<keyword evidence="1" id="KW-0812">Transmembrane</keyword>
<dbReference type="Proteomes" id="UP000178240">
    <property type="component" value="Unassembled WGS sequence"/>
</dbReference>
<organism evidence="2 3">
    <name type="scientific">Candidatus Buchananbacteria bacterium RIFCSPHIGHO2_01_FULL_44_11</name>
    <dbReference type="NCBI Taxonomy" id="1797535"/>
    <lineage>
        <taxon>Bacteria</taxon>
        <taxon>Candidatus Buchananiibacteriota</taxon>
    </lineage>
</organism>
<dbReference type="STRING" id="1797535.A2744_04620"/>
<dbReference type="InterPro" id="IPR021682">
    <property type="entry name" value="DUF2933"/>
</dbReference>
<name>A0A1G1Y3V8_9BACT</name>
<dbReference type="AlphaFoldDB" id="A0A1G1Y3V8"/>
<keyword evidence="1" id="KW-1133">Transmembrane helix</keyword>
<sequence length="77" mass="8754">MISVNFKKKLSALHWTIICILVVAAILLIVDHWAHVFGILPYLLILACPLMHLFMHKNHGGHDSDGSQDDHNSHRHL</sequence>
<dbReference type="EMBL" id="MHIE01000006">
    <property type="protein sequence ID" value="OGY46247.1"/>
    <property type="molecule type" value="Genomic_DNA"/>
</dbReference>
<proteinExistence type="predicted"/>